<evidence type="ECO:0000313" key="2">
    <source>
        <dbReference type="EMBL" id="HAF71761.1"/>
    </source>
</evidence>
<evidence type="ECO:0000256" key="1">
    <source>
        <dbReference type="SAM" id="MobiDB-lite"/>
    </source>
</evidence>
<feature type="region of interest" description="Disordered" evidence="1">
    <location>
        <begin position="1"/>
        <end position="42"/>
    </location>
</feature>
<gene>
    <name evidence="2" type="ORF">DCL06_01295</name>
</gene>
<reference evidence="2 3" key="1">
    <citation type="journal article" date="2018" name="Nat. Biotechnol.">
        <title>A standardized bacterial taxonomy based on genome phylogeny substantially revises the tree of life.</title>
        <authorList>
            <person name="Parks D.H."/>
            <person name="Chuvochina M."/>
            <person name="Waite D.W."/>
            <person name="Rinke C."/>
            <person name="Skarshewski A."/>
            <person name="Chaumeil P.A."/>
            <person name="Hugenholtz P."/>
        </authorList>
    </citation>
    <scope>NUCLEOTIDE SEQUENCE [LARGE SCALE GENOMIC DNA]</scope>
    <source>
        <strain evidence="2">UBA9851</strain>
    </source>
</reference>
<dbReference type="AlphaFoldDB" id="A0A3B9QRZ9"/>
<organism evidence="2 3">
    <name type="scientific">Corynebacterium variabile</name>
    <dbReference type="NCBI Taxonomy" id="1727"/>
    <lineage>
        <taxon>Bacteria</taxon>
        <taxon>Bacillati</taxon>
        <taxon>Actinomycetota</taxon>
        <taxon>Actinomycetes</taxon>
        <taxon>Mycobacteriales</taxon>
        <taxon>Corynebacteriaceae</taxon>
        <taxon>Corynebacterium</taxon>
    </lineage>
</organism>
<name>A0A3B9QRZ9_9CORY</name>
<accession>A0A3B9QRZ9</accession>
<dbReference type="Proteomes" id="UP000260925">
    <property type="component" value="Unassembled WGS sequence"/>
</dbReference>
<proteinExistence type="predicted"/>
<protein>
    <submittedName>
        <fullName evidence="2">Uncharacterized protein</fullName>
    </submittedName>
</protein>
<feature type="non-terminal residue" evidence="2">
    <location>
        <position position="92"/>
    </location>
</feature>
<dbReference type="EMBL" id="DMDD01000035">
    <property type="protein sequence ID" value="HAF71761.1"/>
    <property type="molecule type" value="Genomic_DNA"/>
</dbReference>
<evidence type="ECO:0000313" key="3">
    <source>
        <dbReference type="Proteomes" id="UP000260925"/>
    </source>
</evidence>
<comment type="caution">
    <text evidence="2">The sequence shown here is derived from an EMBL/GenBank/DDBJ whole genome shotgun (WGS) entry which is preliminary data.</text>
</comment>
<sequence length="92" mass="9648">MGGGARGTDMRRFGPGRPAPGFLSAGRVAQDGGRETDEIPLSGTTRTWLGDWTRKCLADTGAGVGRLLGDLAETCTRRGVLDRVSMRNGGVN</sequence>